<dbReference type="InterPro" id="IPR007712">
    <property type="entry name" value="RelE/ParE_toxin"/>
</dbReference>
<keyword evidence="1" id="KW-1277">Toxin-antitoxin system</keyword>
<dbReference type="SUPFAM" id="SSF143011">
    <property type="entry name" value="RelE-like"/>
    <property type="match status" value="1"/>
</dbReference>
<dbReference type="Pfam" id="PF05016">
    <property type="entry name" value="ParE_toxin"/>
    <property type="match status" value="1"/>
</dbReference>
<dbReference type="PANTHER" id="PTHR38813:SF1">
    <property type="entry name" value="TOXIN RELE1-RELATED"/>
    <property type="match status" value="1"/>
</dbReference>
<comment type="caution">
    <text evidence="2">The sequence shown here is derived from an EMBL/GenBank/DDBJ whole genome shotgun (WGS) entry which is preliminary data.</text>
</comment>
<proteinExistence type="predicted"/>
<dbReference type="EMBL" id="PFSF01000028">
    <property type="protein sequence ID" value="PJC28209.1"/>
    <property type="molecule type" value="Genomic_DNA"/>
</dbReference>
<dbReference type="AlphaFoldDB" id="A0A2M8ESW8"/>
<accession>A0A2M8ESW8</accession>
<protein>
    <recommendedName>
        <fullName evidence="4">Type II toxin-antitoxin system RelE/ParE family toxin</fullName>
    </recommendedName>
</protein>
<organism evidence="2 3">
    <name type="scientific">Candidatus Shapirobacteria bacterium CG_4_9_14_0_2_um_filter_39_11</name>
    <dbReference type="NCBI Taxonomy" id="1974478"/>
    <lineage>
        <taxon>Bacteria</taxon>
        <taxon>Candidatus Shapironibacteriota</taxon>
    </lineage>
</organism>
<dbReference type="Proteomes" id="UP000229816">
    <property type="component" value="Unassembled WGS sequence"/>
</dbReference>
<evidence type="ECO:0008006" key="4">
    <source>
        <dbReference type="Google" id="ProtNLM"/>
    </source>
</evidence>
<gene>
    <name evidence="2" type="ORF">CO054_01350</name>
</gene>
<dbReference type="PANTHER" id="PTHR38813">
    <property type="match status" value="1"/>
</dbReference>
<reference evidence="3" key="1">
    <citation type="submission" date="2017-09" db="EMBL/GenBank/DDBJ databases">
        <title>Depth-based differentiation of microbial function through sediment-hosted aquifers and enrichment of novel symbionts in the deep terrestrial subsurface.</title>
        <authorList>
            <person name="Probst A.J."/>
            <person name="Ladd B."/>
            <person name="Jarett J.K."/>
            <person name="Geller-Mcgrath D.E."/>
            <person name="Sieber C.M.K."/>
            <person name="Emerson J.B."/>
            <person name="Anantharaman K."/>
            <person name="Thomas B.C."/>
            <person name="Malmstrom R."/>
            <person name="Stieglmeier M."/>
            <person name="Klingl A."/>
            <person name="Woyke T."/>
            <person name="Ryan C.M."/>
            <person name="Banfield J.F."/>
        </authorList>
    </citation>
    <scope>NUCLEOTIDE SEQUENCE [LARGE SCALE GENOMIC DNA]</scope>
</reference>
<sequence>MKVVFSPLAEKQLKKLPKIAQFLVGKKVRQIRDQNIVTSVEILSGYRGMYRIRIGDYRLIFQKHFEKIYFVLIAYRKEVYKLLARI</sequence>
<evidence type="ECO:0000313" key="3">
    <source>
        <dbReference type="Proteomes" id="UP000229816"/>
    </source>
</evidence>
<evidence type="ECO:0000313" key="2">
    <source>
        <dbReference type="EMBL" id="PJC28209.1"/>
    </source>
</evidence>
<dbReference type="Gene3D" id="3.30.2310.20">
    <property type="entry name" value="RelE-like"/>
    <property type="match status" value="1"/>
</dbReference>
<name>A0A2M8ESW8_9BACT</name>
<dbReference type="InterPro" id="IPR052747">
    <property type="entry name" value="TA_system_RelE_toxin"/>
</dbReference>
<dbReference type="InterPro" id="IPR035093">
    <property type="entry name" value="RelE/ParE_toxin_dom_sf"/>
</dbReference>
<evidence type="ECO:0000256" key="1">
    <source>
        <dbReference type="ARBA" id="ARBA00022649"/>
    </source>
</evidence>